<dbReference type="Proteomes" id="UP000290189">
    <property type="component" value="Unassembled WGS sequence"/>
</dbReference>
<evidence type="ECO:0000313" key="2">
    <source>
        <dbReference type="Proteomes" id="UP000290189"/>
    </source>
</evidence>
<reference evidence="1 2" key="1">
    <citation type="submission" date="2018-03" db="EMBL/GenBank/DDBJ databases">
        <authorList>
            <person name="Fogelqvist J."/>
        </authorList>
    </citation>
    <scope>NUCLEOTIDE SEQUENCE [LARGE SCALE GENOMIC DNA]</scope>
</reference>
<dbReference type="AlphaFoldDB" id="A0A3P3YBU4"/>
<proteinExistence type="predicted"/>
<name>A0A3P3YBU4_PLABS</name>
<evidence type="ECO:0000313" key="1">
    <source>
        <dbReference type="EMBL" id="SPQ97624.1"/>
    </source>
</evidence>
<dbReference type="EMBL" id="OVEO01000008">
    <property type="protein sequence ID" value="SPQ97624.1"/>
    <property type="molecule type" value="Genomic_DNA"/>
</dbReference>
<geneLocation type="mitochondrion" evidence="1"/>
<accession>A0A3P3YBU4</accession>
<organism evidence="1 2">
    <name type="scientific">Plasmodiophora brassicae</name>
    <name type="common">Clubroot disease agent</name>
    <dbReference type="NCBI Taxonomy" id="37360"/>
    <lineage>
        <taxon>Eukaryota</taxon>
        <taxon>Sar</taxon>
        <taxon>Rhizaria</taxon>
        <taxon>Endomyxa</taxon>
        <taxon>Phytomyxea</taxon>
        <taxon>Plasmodiophorida</taxon>
        <taxon>Plasmodiophoridae</taxon>
        <taxon>Plasmodiophora</taxon>
    </lineage>
</organism>
<protein>
    <submittedName>
        <fullName evidence="1">Uncharacterized protein</fullName>
    </submittedName>
</protein>
<gene>
    <name evidence="1" type="ORF">PLBR_LOCUS4839</name>
</gene>
<sequence>MRPVHTHHRAVQLEYMIYTDEAVSVEEKRASLPQYRPANAPASIDVDQLQSSIQERLRSLLEGGAPI</sequence>
<keyword evidence="1" id="KW-0496">Mitochondrion</keyword>